<dbReference type="Pfam" id="PF06114">
    <property type="entry name" value="Peptidase_M78"/>
    <property type="match status" value="1"/>
</dbReference>
<sequence>MTRRPDDCSLTPVQLAKIRKEAERALREAGALGVLPTPIHDILAVAKVEEVKEDVLNEGFLAKMRHNAGDAIKRALSKVIGLFDAAAGLIFLDQLLMPVKKRFVTLHEAGHGFLPWQRAMYKLVEDCDQALDPQSADLFDREANVFASEVLFQNDAFHHMAADEKFSIWTPIKLAKKFDASLYSSIRQYVSKHDKCCVVLVLNPPELIEGDGFRCTLRRVIASNSFLAAFGEHPWSAVYTPDDELGRFIPVAGRKSSGKRQTALVDRNGDRHDCVAESFTQTHQVFILIHAVKTLGPPPFLLRTA</sequence>
<dbReference type="AlphaFoldDB" id="A0A3D9F7S6"/>
<protein>
    <submittedName>
        <fullName evidence="2">Uncharacterized protein DUF955</fullName>
    </submittedName>
</protein>
<dbReference type="Proteomes" id="UP000256310">
    <property type="component" value="Unassembled WGS sequence"/>
</dbReference>
<accession>A0A3D9F7S6</accession>
<dbReference type="InterPro" id="IPR010359">
    <property type="entry name" value="IrrE_HExxH"/>
</dbReference>
<keyword evidence="3" id="KW-1185">Reference proteome</keyword>
<feature type="domain" description="IrrE N-terminal-like" evidence="1">
    <location>
        <begin position="85"/>
        <end position="181"/>
    </location>
</feature>
<dbReference type="RefSeq" id="WP_116237428.1">
    <property type="nucleotide sequence ID" value="NZ_QRDP01000007.1"/>
</dbReference>
<evidence type="ECO:0000313" key="3">
    <source>
        <dbReference type="Proteomes" id="UP000256310"/>
    </source>
</evidence>
<dbReference type="EMBL" id="QRDP01000007">
    <property type="protein sequence ID" value="RED12338.1"/>
    <property type="molecule type" value="Genomic_DNA"/>
</dbReference>
<proteinExistence type="predicted"/>
<organism evidence="2 3">
    <name type="scientific">Parasphingopyxis lamellibrachiae</name>
    <dbReference type="NCBI Taxonomy" id="680125"/>
    <lineage>
        <taxon>Bacteria</taxon>
        <taxon>Pseudomonadati</taxon>
        <taxon>Pseudomonadota</taxon>
        <taxon>Alphaproteobacteria</taxon>
        <taxon>Sphingomonadales</taxon>
        <taxon>Sphingomonadaceae</taxon>
        <taxon>Parasphingopyxis</taxon>
    </lineage>
</organism>
<dbReference type="Gene3D" id="1.10.10.2910">
    <property type="match status" value="1"/>
</dbReference>
<evidence type="ECO:0000259" key="1">
    <source>
        <dbReference type="Pfam" id="PF06114"/>
    </source>
</evidence>
<comment type="caution">
    <text evidence="2">The sequence shown here is derived from an EMBL/GenBank/DDBJ whole genome shotgun (WGS) entry which is preliminary data.</text>
</comment>
<reference evidence="2 3" key="1">
    <citation type="submission" date="2018-07" db="EMBL/GenBank/DDBJ databases">
        <title>Genomic Encyclopedia of Type Strains, Phase IV (KMG-IV): sequencing the most valuable type-strain genomes for metagenomic binning, comparative biology and taxonomic classification.</title>
        <authorList>
            <person name="Goeker M."/>
        </authorList>
    </citation>
    <scope>NUCLEOTIDE SEQUENCE [LARGE SCALE GENOMIC DNA]</scope>
    <source>
        <strain evidence="2 3">DSM 26725</strain>
    </source>
</reference>
<name>A0A3D9F7S6_9SPHN</name>
<evidence type="ECO:0000313" key="2">
    <source>
        <dbReference type="EMBL" id="RED12338.1"/>
    </source>
</evidence>
<dbReference type="OrthoDB" id="9794834at2"/>
<gene>
    <name evidence="2" type="ORF">DFR46_2934</name>
</gene>